<gene>
    <name evidence="2" type="ORF">BKH28_03320</name>
</gene>
<dbReference type="EMBL" id="MSKL01000007">
    <property type="protein sequence ID" value="OLO50473.1"/>
    <property type="molecule type" value="Genomic_DNA"/>
</dbReference>
<proteinExistence type="predicted"/>
<dbReference type="Proteomes" id="UP000186394">
    <property type="component" value="Unassembled WGS sequence"/>
</dbReference>
<feature type="compositionally biased region" description="Polar residues" evidence="1">
    <location>
        <begin position="76"/>
        <end position="99"/>
    </location>
</feature>
<reference evidence="2 3" key="1">
    <citation type="submission" date="2016-12" db="EMBL/GenBank/DDBJ databases">
        <title>Genomic comparison of strains in the 'Actinomyces naeslundii' group.</title>
        <authorList>
            <person name="Mughal S.R."/>
            <person name="Do T."/>
            <person name="Gilbert S.C."/>
            <person name="Witherden E.A."/>
            <person name="Didelot X."/>
            <person name="Beighton D."/>
        </authorList>
    </citation>
    <scope>NUCLEOTIDE SEQUENCE [LARGE SCALE GENOMIC DNA]</scope>
    <source>
        <strain evidence="2 3">P6N</strain>
    </source>
</reference>
<dbReference type="AlphaFoldDB" id="A0A1Q8VQW1"/>
<evidence type="ECO:0000256" key="1">
    <source>
        <dbReference type="SAM" id="MobiDB-lite"/>
    </source>
</evidence>
<evidence type="ECO:0000313" key="2">
    <source>
        <dbReference type="EMBL" id="OLO50473.1"/>
    </source>
</evidence>
<accession>A0A1Q8VQW1</accession>
<comment type="caution">
    <text evidence="2">The sequence shown here is derived from an EMBL/GenBank/DDBJ whole genome shotgun (WGS) entry which is preliminary data.</text>
</comment>
<name>A0A1Q8VQW1_9ACTO</name>
<evidence type="ECO:0000313" key="3">
    <source>
        <dbReference type="Proteomes" id="UP000186394"/>
    </source>
</evidence>
<sequence>MSALEVGSIKRATTICSKARSPPDRLTQLQTGVDRLDGLDQTARPAGDDRRPSRRTTMTRLMTGCLASTVERRPQTQDLLTRQKPLVSQVQQSGQPALS</sequence>
<organism evidence="2 3">
    <name type="scientific">Actinomyces oris</name>
    <dbReference type="NCBI Taxonomy" id="544580"/>
    <lineage>
        <taxon>Bacteria</taxon>
        <taxon>Bacillati</taxon>
        <taxon>Actinomycetota</taxon>
        <taxon>Actinomycetes</taxon>
        <taxon>Actinomycetales</taxon>
        <taxon>Actinomycetaceae</taxon>
        <taxon>Actinomyces</taxon>
    </lineage>
</organism>
<feature type="region of interest" description="Disordered" evidence="1">
    <location>
        <begin position="32"/>
        <end position="99"/>
    </location>
</feature>
<protein>
    <submittedName>
        <fullName evidence="2">Uncharacterized protein</fullName>
    </submittedName>
</protein>